<dbReference type="PROSITE" id="PS51257">
    <property type="entry name" value="PROKAR_LIPOPROTEIN"/>
    <property type="match status" value="1"/>
</dbReference>
<evidence type="ECO:0000313" key="3">
    <source>
        <dbReference type="Proteomes" id="UP000628854"/>
    </source>
</evidence>
<dbReference type="RefSeq" id="WP_084394311.1">
    <property type="nucleotide sequence ID" value="NZ_BMKF01000001.1"/>
</dbReference>
<dbReference type="EMBL" id="BMKF01000001">
    <property type="protein sequence ID" value="GGB62455.1"/>
    <property type="molecule type" value="Genomic_DNA"/>
</dbReference>
<evidence type="ECO:0000256" key="1">
    <source>
        <dbReference type="SAM" id="SignalP"/>
    </source>
</evidence>
<accession>A0ABQ1JBL9</accession>
<keyword evidence="1" id="KW-0732">Signal</keyword>
<keyword evidence="3" id="KW-1185">Reference proteome</keyword>
<sequence length="145" mass="15129">MAHIKILTTLGALSLIGACSTGEASDPTATCTALLAGDPEVEGDLTEVGASVESYCACYATNLETLGDEAQTTVLKVSQIIADIRAERGVDVEDAASLIEVDVEDTDAASFAVTQAELETTGRFVDGVRRTMRANDGQCAPVEMR</sequence>
<name>A0ABQ1JBL9_9PROT</name>
<feature type="chain" id="PRO_5046970969" evidence="1">
    <location>
        <begin position="25"/>
        <end position="145"/>
    </location>
</feature>
<evidence type="ECO:0000313" key="2">
    <source>
        <dbReference type="EMBL" id="GGB62455.1"/>
    </source>
</evidence>
<reference evidence="3" key="1">
    <citation type="journal article" date="2019" name="Int. J. Syst. Evol. Microbiol.">
        <title>The Global Catalogue of Microorganisms (GCM) 10K type strain sequencing project: providing services to taxonomists for standard genome sequencing and annotation.</title>
        <authorList>
            <consortium name="The Broad Institute Genomics Platform"/>
            <consortium name="The Broad Institute Genome Sequencing Center for Infectious Disease"/>
            <person name="Wu L."/>
            <person name="Ma J."/>
        </authorList>
    </citation>
    <scope>NUCLEOTIDE SEQUENCE [LARGE SCALE GENOMIC DNA]</scope>
    <source>
        <strain evidence="3">CGMCC 1.15928</strain>
    </source>
</reference>
<dbReference type="Proteomes" id="UP000628854">
    <property type="component" value="Unassembled WGS sequence"/>
</dbReference>
<organism evidence="2 3">
    <name type="scientific">Henriciella pelagia</name>
    <dbReference type="NCBI Taxonomy" id="1977912"/>
    <lineage>
        <taxon>Bacteria</taxon>
        <taxon>Pseudomonadati</taxon>
        <taxon>Pseudomonadota</taxon>
        <taxon>Alphaproteobacteria</taxon>
        <taxon>Hyphomonadales</taxon>
        <taxon>Hyphomonadaceae</taxon>
        <taxon>Henriciella</taxon>
    </lineage>
</organism>
<comment type="caution">
    <text evidence="2">The sequence shown here is derived from an EMBL/GenBank/DDBJ whole genome shotgun (WGS) entry which is preliminary data.</text>
</comment>
<proteinExistence type="predicted"/>
<protein>
    <submittedName>
        <fullName evidence="2">Uncharacterized protein</fullName>
    </submittedName>
</protein>
<feature type="signal peptide" evidence="1">
    <location>
        <begin position="1"/>
        <end position="24"/>
    </location>
</feature>
<gene>
    <name evidence="2" type="ORF">GCM10011503_08890</name>
</gene>